<dbReference type="AlphaFoldDB" id="A0A2H1VG18"/>
<gene>
    <name evidence="1" type="ORF">SFRICE_011677</name>
</gene>
<protein>
    <submittedName>
        <fullName evidence="1">SFRICE_011677</fullName>
    </submittedName>
</protein>
<proteinExistence type="predicted"/>
<evidence type="ECO:0000313" key="1">
    <source>
        <dbReference type="EMBL" id="SOQ39721.1"/>
    </source>
</evidence>
<name>A0A2H1VG18_SPOFR</name>
<reference evidence="1" key="1">
    <citation type="submission" date="2016-07" db="EMBL/GenBank/DDBJ databases">
        <authorList>
            <person name="Bretaudeau A."/>
        </authorList>
    </citation>
    <scope>NUCLEOTIDE SEQUENCE</scope>
    <source>
        <strain evidence="1">Rice</strain>
        <tissue evidence="1">Whole body</tissue>
    </source>
</reference>
<dbReference type="EMBL" id="ODYU01002345">
    <property type="protein sequence ID" value="SOQ39721.1"/>
    <property type="molecule type" value="Genomic_DNA"/>
</dbReference>
<organism evidence="1">
    <name type="scientific">Spodoptera frugiperda</name>
    <name type="common">Fall armyworm</name>
    <dbReference type="NCBI Taxonomy" id="7108"/>
    <lineage>
        <taxon>Eukaryota</taxon>
        <taxon>Metazoa</taxon>
        <taxon>Ecdysozoa</taxon>
        <taxon>Arthropoda</taxon>
        <taxon>Hexapoda</taxon>
        <taxon>Insecta</taxon>
        <taxon>Pterygota</taxon>
        <taxon>Neoptera</taxon>
        <taxon>Endopterygota</taxon>
        <taxon>Lepidoptera</taxon>
        <taxon>Glossata</taxon>
        <taxon>Ditrysia</taxon>
        <taxon>Noctuoidea</taxon>
        <taxon>Noctuidae</taxon>
        <taxon>Amphipyrinae</taxon>
        <taxon>Spodoptera</taxon>
    </lineage>
</organism>
<accession>A0A2H1VG18</accession>
<sequence length="92" mass="10498">MKNAVATVTVKGFYFNSSILDLNSLKKWTSCGGFFLWYKPVNDQADHLMVCNHRRPWTLETPEASGAFWKFKGKKFKDVLPDGKQSPPPMDT</sequence>